<dbReference type="PANTHER" id="PTHR11851">
    <property type="entry name" value="METALLOPROTEASE"/>
    <property type="match status" value="1"/>
</dbReference>
<dbReference type="Proteomes" id="UP001161422">
    <property type="component" value="Unassembled WGS sequence"/>
</dbReference>
<reference evidence="4" key="2">
    <citation type="submission" date="2023-01" db="EMBL/GenBank/DDBJ databases">
        <title>Draft genome sequence of Paraferrimonas sedimenticola strain NBRC 101628.</title>
        <authorList>
            <person name="Sun Q."/>
            <person name="Mori K."/>
        </authorList>
    </citation>
    <scope>NUCLEOTIDE SEQUENCE</scope>
    <source>
        <strain evidence="4">NBRC 101628</strain>
    </source>
</reference>
<gene>
    <name evidence="4" type="ORF">GCM10007895_31410</name>
</gene>
<keyword evidence="1" id="KW-0732">Signal</keyword>
<feature type="signal peptide" evidence="1">
    <location>
        <begin position="1"/>
        <end position="19"/>
    </location>
</feature>
<dbReference type="Gene3D" id="3.30.830.10">
    <property type="entry name" value="Metalloenzyme, LuxS/M16 peptidase-like"/>
    <property type="match status" value="2"/>
</dbReference>
<name>A0AA37RYU0_9GAMM</name>
<feature type="chain" id="PRO_5041320151" evidence="1">
    <location>
        <begin position="20"/>
        <end position="474"/>
    </location>
</feature>
<evidence type="ECO:0000256" key="1">
    <source>
        <dbReference type="SAM" id="SignalP"/>
    </source>
</evidence>
<proteinExistence type="predicted"/>
<keyword evidence="5" id="KW-1185">Reference proteome</keyword>
<dbReference type="InterPro" id="IPR011249">
    <property type="entry name" value="Metalloenz_LuxS/M16"/>
</dbReference>
<dbReference type="Pfam" id="PF05193">
    <property type="entry name" value="Peptidase_M16_C"/>
    <property type="match status" value="1"/>
</dbReference>
<dbReference type="InterPro" id="IPR011765">
    <property type="entry name" value="Pept_M16_N"/>
</dbReference>
<sequence length="474" mass="51725">MKRTLTTLFAATLTLAGCANTSLPKLNVLESTESQFQLPAYEQHTLDNGLTVYLMPDAEVPLINVRAVVRAGAVNDTTAGLAAMTADGLSFGAGDRTKLEIEQATDFVGAQISTGASLEGSYVASSFLKQNRDLMLPIISDMLMDPRFDQGEFDKAKTRGLAALQQAKESPRAVINQYLMSASYPGHPYGNPVNGEQKSLGDMSVSQLRAFHQSYYQPQNTAIVVTGDFEPRGMLADIKGLFEPWSNGEAITQPTLTGGQESLDSSKVLLVDKPDSRETTFVIAGAGVARDNPDYVALTVINTVLGGRFTSWLNDELRVNSGLTYGARSAFVPMSQSGVFRISTFTATETSKEAIDLALSTYARLWEQGLDQATLDSAKAYVKGQFPPRYETAQQRADFLGNMFLYGYDESFINDFESKVNGLTLERSRELIAQYFPKDNYRFVMIGKADDIRELAASYGEVAEVSITDSGFAR</sequence>
<evidence type="ECO:0000313" key="5">
    <source>
        <dbReference type="Proteomes" id="UP001161422"/>
    </source>
</evidence>
<evidence type="ECO:0000259" key="3">
    <source>
        <dbReference type="Pfam" id="PF05193"/>
    </source>
</evidence>
<dbReference type="PANTHER" id="PTHR11851:SF224">
    <property type="entry name" value="PROCESSING PROTEASE"/>
    <property type="match status" value="1"/>
</dbReference>
<dbReference type="InterPro" id="IPR050361">
    <property type="entry name" value="MPP/UQCRC_Complex"/>
</dbReference>
<dbReference type="PROSITE" id="PS51257">
    <property type="entry name" value="PROKAR_LIPOPROTEIN"/>
    <property type="match status" value="1"/>
</dbReference>
<reference evidence="4" key="1">
    <citation type="journal article" date="2014" name="Int. J. Syst. Evol. Microbiol.">
        <title>Complete genome sequence of Corynebacterium casei LMG S-19264T (=DSM 44701T), isolated from a smear-ripened cheese.</title>
        <authorList>
            <consortium name="US DOE Joint Genome Institute (JGI-PGF)"/>
            <person name="Walter F."/>
            <person name="Albersmeier A."/>
            <person name="Kalinowski J."/>
            <person name="Ruckert C."/>
        </authorList>
    </citation>
    <scope>NUCLEOTIDE SEQUENCE</scope>
    <source>
        <strain evidence="4">NBRC 101628</strain>
    </source>
</reference>
<dbReference type="GO" id="GO:0046872">
    <property type="term" value="F:metal ion binding"/>
    <property type="evidence" value="ECO:0007669"/>
    <property type="project" value="InterPro"/>
</dbReference>
<evidence type="ECO:0000313" key="4">
    <source>
        <dbReference type="EMBL" id="GLP97834.1"/>
    </source>
</evidence>
<comment type="caution">
    <text evidence="4">The sequence shown here is derived from an EMBL/GenBank/DDBJ whole genome shotgun (WGS) entry which is preliminary data.</text>
</comment>
<dbReference type="AlphaFoldDB" id="A0AA37RYU0"/>
<feature type="domain" description="Peptidase M16 C-terminal" evidence="3">
    <location>
        <begin position="203"/>
        <end position="380"/>
    </location>
</feature>
<dbReference type="Pfam" id="PF00675">
    <property type="entry name" value="Peptidase_M16"/>
    <property type="match status" value="1"/>
</dbReference>
<accession>A0AA37RYU0</accession>
<dbReference type="SUPFAM" id="SSF63411">
    <property type="entry name" value="LuxS/MPP-like metallohydrolase"/>
    <property type="match status" value="2"/>
</dbReference>
<dbReference type="RefSeq" id="WP_095507146.1">
    <property type="nucleotide sequence ID" value="NZ_BSNC01000011.1"/>
</dbReference>
<evidence type="ECO:0000259" key="2">
    <source>
        <dbReference type="Pfam" id="PF00675"/>
    </source>
</evidence>
<protein>
    <submittedName>
        <fullName evidence="4">Peptidase M16</fullName>
    </submittedName>
</protein>
<feature type="domain" description="Peptidase M16 N-terminal" evidence="2">
    <location>
        <begin position="64"/>
        <end position="194"/>
    </location>
</feature>
<dbReference type="InterPro" id="IPR007863">
    <property type="entry name" value="Peptidase_M16_C"/>
</dbReference>
<dbReference type="EMBL" id="BSNC01000011">
    <property type="protein sequence ID" value="GLP97834.1"/>
    <property type="molecule type" value="Genomic_DNA"/>
</dbReference>
<organism evidence="4 5">
    <name type="scientific">Paraferrimonas sedimenticola</name>
    <dbReference type="NCBI Taxonomy" id="375674"/>
    <lineage>
        <taxon>Bacteria</taxon>
        <taxon>Pseudomonadati</taxon>
        <taxon>Pseudomonadota</taxon>
        <taxon>Gammaproteobacteria</taxon>
        <taxon>Alteromonadales</taxon>
        <taxon>Ferrimonadaceae</taxon>
        <taxon>Paraferrimonas</taxon>
    </lineage>
</organism>